<feature type="domain" description="Reverse transcriptase" evidence="2">
    <location>
        <begin position="1"/>
        <end position="219"/>
    </location>
</feature>
<evidence type="ECO:0000313" key="4">
    <source>
        <dbReference type="Proteomes" id="UP000479190"/>
    </source>
</evidence>
<keyword evidence="4" id="KW-1185">Reference proteome</keyword>
<gene>
    <name evidence="3" type="ORF">TBRA_LOCUS13039</name>
</gene>
<accession>A0A6H5J1T6</accession>
<dbReference type="InterPro" id="IPR017938">
    <property type="entry name" value="Riboflavin_synthase-like_b-brl"/>
</dbReference>
<protein>
    <recommendedName>
        <fullName evidence="2">Reverse transcriptase domain-containing protein</fullName>
    </recommendedName>
</protein>
<organism evidence="3 4">
    <name type="scientific">Trichogramma brassicae</name>
    <dbReference type="NCBI Taxonomy" id="86971"/>
    <lineage>
        <taxon>Eukaryota</taxon>
        <taxon>Metazoa</taxon>
        <taxon>Ecdysozoa</taxon>
        <taxon>Arthropoda</taxon>
        <taxon>Hexapoda</taxon>
        <taxon>Insecta</taxon>
        <taxon>Pterygota</taxon>
        <taxon>Neoptera</taxon>
        <taxon>Endopterygota</taxon>
        <taxon>Hymenoptera</taxon>
        <taxon>Apocrita</taxon>
        <taxon>Proctotrupomorpha</taxon>
        <taxon>Chalcidoidea</taxon>
        <taxon>Trichogrammatidae</taxon>
        <taxon>Trichogramma</taxon>
    </lineage>
</organism>
<proteinExistence type="predicted"/>
<dbReference type="SUPFAM" id="SSF56672">
    <property type="entry name" value="DNA/RNA polymerases"/>
    <property type="match status" value="1"/>
</dbReference>
<sequence>MKLCINKQNNQCPTYRLAKILDEELKSRIKRPASQVTNSMELKKLIGDYSIPEDYVLLSLDVSALFTNVSLELVLASLDKRWHTLCASILPFDVIRDLTIFLFENTYFVFNDIFYRQKYGTPMGSPISQLFADVVMDDLETFCLSELKKHQCNPIFYFRYVDDTVICVKREHIDLVHKTFNGYDKNLQFTHETRRTLHQWPLGGAAPAPTSHVWPPAIKYRPLRASLIRLRSLSECSLDLPAATHQQGRLGTVNVLEITRSTVSPANLCLADHRTSSSDLDLPGHFACPATEWNSDTSHQSRSFSGPQNVAFKESSKFMSFDANRLVLLQRVTNLAIRLNNAALCGTRIFDVKCCLSTRVHQLFNRIKIAKFIFSHSNASIMHYVGSNTFSPSVRNITLRAQSSLAYITRSSRLLASRMTLPHLNSYDRYEKCHVDTEDGKEVPISTSCLRPIDTPAQYVYGASHIPLDSCINASHTAQDELTDQLARIYSFATCANSRQNLNHPNDLRQCGYNSESHDQRQSASTSQAEWVHIYARQSMVHPNDLRQCGYNSKSYDERQTIAIGLLFCYTCSPFTSELKTERSSRFRCPCVALGFVLIGVFTHLYAVASSMLCAPASGMRADHIYAFLGSQLSHTRNARRIAPLRVARDRRPVHSRLLRGHTLLASRPELDILFRTRCLVPSCECGSRFCRRWQVPNGRRLHLLLSSLVQSRSVAVPAGRVDSPVDHPLLGDAPIRGTHSLVPCSQLAGPDRRDIEKSYTRRGTRVKLPSLRKCTRGEVSGDHLGVFPCNNENMVDNILRRLENSFDFDTPIDLQIQKQVHTPNVDEYIFFGDGSRRKVLGRGKITISRLIDGKWFDGELNGVLYVPSFNVNLVSIGVCKSKGMEVVHKYNVTKFLSKNSVLLAQGVTLPNNMRSVPI</sequence>
<dbReference type="InterPro" id="IPR054722">
    <property type="entry name" value="PolX-like_BBD"/>
</dbReference>
<dbReference type="GO" id="GO:0004190">
    <property type="term" value="F:aspartic-type endopeptidase activity"/>
    <property type="evidence" value="ECO:0007669"/>
    <property type="project" value="UniProtKB-KW"/>
</dbReference>
<evidence type="ECO:0000313" key="3">
    <source>
        <dbReference type="EMBL" id="CAB0041369.1"/>
    </source>
</evidence>
<evidence type="ECO:0000259" key="2">
    <source>
        <dbReference type="PROSITE" id="PS50878"/>
    </source>
</evidence>
<name>A0A6H5J1T6_9HYME</name>
<dbReference type="InterPro" id="IPR000477">
    <property type="entry name" value="RT_dom"/>
</dbReference>
<dbReference type="PANTHER" id="PTHR21301">
    <property type="entry name" value="REVERSE TRANSCRIPTASE"/>
    <property type="match status" value="1"/>
</dbReference>
<dbReference type="AlphaFoldDB" id="A0A6H5J1T6"/>
<keyword evidence="1" id="KW-0378">Hydrolase</keyword>
<dbReference type="Proteomes" id="UP000479190">
    <property type="component" value="Unassembled WGS sequence"/>
</dbReference>
<dbReference type="InterPro" id="IPR043502">
    <property type="entry name" value="DNA/RNA_pol_sf"/>
</dbReference>
<dbReference type="PANTHER" id="PTHR21301:SF10">
    <property type="entry name" value="REVERSE TRANSCRIPTASE DOMAIN-CONTAINING PROTEIN"/>
    <property type="match status" value="1"/>
</dbReference>
<keyword evidence="1" id="KW-0064">Aspartyl protease</keyword>
<dbReference type="PROSITE" id="PS50878">
    <property type="entry name" value="RT_POL"/>
    <property type="match status" value="1"/>
</dbReference>
<evidence type="ECO:0000256" key="1">
    <source>
        <dbReference type="ARBA" id="ARBA00022750"/>
    </source>
</evidence>
<reference evidence="3 4" key="1">
    <citation type="submission" date="2020-02" db="EMBL/GenBank/DDBJ databases">
        <authorList>
            <person name="Ferguson B K."/>
        </authorList>
    </citation>
    <scope>NUCLEOTIDE SEQUENCE [LARGE SCALE GENOMIC DNA]</scope>
</reference>
<dbReference type="Pfam" id="PF22936">
    <property type="entry name" value="Pol_BBD"/>
    <property type="match status" value="1"/>
</dbReference>
<dbReference type="OrthoDB" id="6782675at2759"/>
<keyword evidence="1" id="KW-0645">Protease</keyword>
<dbReference type="EMBL" id="CADCXV010001112">
    <property type="protein sequence ID" value="CAB0041369.1"/>
    <property type="molecule type" value="Genomic_DNA"/>
</dbReference>
<dbReference type="GO" id="GO:0071897">
    <property type="term" value="P:DNA biosynthetic process"/>
    <property type="evidence" value="ECO:0007669"/>
    <property type="project" value="UniProtKB-ARBA"/>
</dbReference>
<dbReference type="SUPFAM" id="SSF63380">
    <property type="entry name" value="Riboflavin synthase domain-like"/>
    <property type="match status" value="1"/>
</dbReference>